<keyword evidence="6" id="KW-1185">Reference proteome</keyword>
<dbReference type="PANTHER" id="PTHR30237">
    <property type="entry name" value="MURAMOYLTETRAPEPTIDE CARBOXYPEPTIDASE"/>
    <property type="match status" value="1"/>
</dbReference>
<feature type="domain" description="LD-carboxypeptidase N-terminal" evidence="3">
    <location>
        <begin position="16"/>
        <end position="131"/>
    </location>
</feature>
<dbReference type="EMBL" id="JAERRI010000001">
    <property type="protein sequence ID" value="MBL1088332.1"/>
    <property type="molecule type" value="Genomic_DNA"/>
</dbReference>
<dbReference type="SUPFAM" id="SSF141986">
    <property type="entry name" value="LD-carboxypeptidase A C-terminal domain-like"/>
    <property type="match status" value="1"/>
</dbReference>
<dbReference type="InterPro" id="IPR040449">
    <property type="entry name" value="Peptidase_S66_N"/>
</dbReference>
<evidence type="ECO:0000256" key="2">
    <source>
        <dbReference type="ARBA" id="ARBA00022801"/>
    </source>
</evidence>
<dbReference type="InterPro" id="IPR027478">
    <property type="entry name" value="LdcA_N"/>
</dbReference>
<accession>A0ABS1MKZ9</accession>
<evidence type="ECO:0000313" key="5">
    <source>
        <dbReference type="EMBL" id="MBL1088332.1"/>
    </source>
</evidence>
<keyword evidence="2" id="KW-0378">Hydrolase</keyword>
<evidence type="ECO:0000259" key="3">
    <source>
        <dbReference type="Pfam" id="PF02016"/>
    </source>
</evidence>
<dbReference type="PANTHER" id="PTHR30237:SF4">
    <property type="entry name" value="LD-CARBOXYPEPTIDASE C-TERMINAL DOMAIN-CONTAINING PROTEIN"/>
    <property type="match status" value="1"/>
</dbReference>
<evidence type="ECO:0000313" key="6">
    <source>
        <dbReference type="Proteomes" id="UP000629371"/>
    </source>
</evidence>
<feature type="domain" description="LD-carboxypeptidase C-terminal" evidence="4">
    <location>
        <begin position="205"/>
        <end position="336"/>
    </location>
</feature>
<evidence type="ECO:0000256" key="1">
    <source>
        <dbReference type="ARBA" id="ARBA00010233"/>
    </source>
</evidence>
<dbReference type="Proteomes" id="UP000629371">
    <property type="component" value="Unassembled WGS sequence"/>
</dbReference>
<dbReference type="InterPro" id="IPR027461">
    <property type="entry name" value="Carboxypeptidase_A_C_sf"/>
</dbReference>
<gene>
    <name evidence="5" type="ORF">JK360_02815</name>
</gene>
<reference evidence="5 6" key="1">
    <citation type="submission" date="2021-01" db="EMBL/GenBank/DDBJ databases">
        <title>WGS of actinomycetes isolated from Thailand.</title>
        <authorList>
            <person name="Thawai C."/>
        </authorList>
    </citation>
    <scope>NUCLEOTIDE SEQUENCE [LARGE SCALE GENOMIC DNA]</scope>
    <source>
        <strain evidence="5 6">CH9-7</strain>
    </source>
</reference>
<proteinExistence type="inferred from homology"/>
<dbReference type="Pfam" id="PF17676">
    <property type="entry name" value="Peptidase_S66C"/>
    <property type="match status" value="1"/>
</dbReference>
<dbReference type="CDD" id="cd07062">
    <property type="entry name" value="Peptidase_S66_mccF_like"/>
    <property type="match status" value="1"/>
</dbReference>
<evidence type="ECO:0000259" key="4">
    <source>
        <dbReference type="Pfam" id="PF17676"/>
    </source>
</evidence>
<dbReference type="Gene3D" id="3.50.30.60">
    <property type="entry name" value="LD-carboxypeptidase A C-terminal domain-like"/>
    <property type="match status" value="1"/>
</dbReference>
<dbReference type="SUPFAM" id="SSF52317">
    <property type="entry name" value="Class I glutamine amidotransferase-like"/>
    <property type="match status" value="1"/>
</dbReference>
<dbReference type="Pfam" id="PF02016">
    <property type="entry name" value="Peptidase_S66"/>
    <property type="match status" value="1"/>
</dbReference>
<comment type="similarity">
    <text evidence="1">Belongs to the peptidase S66 family.</text>
</comment>
<dbReference type="RefSeq" id="WP_201801475.1">
    <property type="nucleotide sequence ID" value="NZ_JAERRI010000001.1"/>
</dbReference>
<sequence>MTAPRYPAKPEPGDTVAVVSPSSGLAGILPLPFEWGLRRLREDFGLKVVEYPTTRKMNSTPQERAADVHAAFADPEVKAVLTSIGGDDQITLLPHLDRDLLRAHPKPFFGYSDNTNLLVYLANCGIVAYHGGTVMVELGRPGAMHPLTAASLRAALFTSGPFELTEPRETRTEDKPWQDPATFEAEPAMEPADAWTWHNADRVVEGRAWGGELEILSWLMMADREILPADQYAGRVLFVETSEEMPRDETVYRILRNMGERGLLRQFSGLLVGRAKAWSFQNPHHADQRAEYRSAQRKAVLRALSEYAPDMPAVFDVDLGHTDPQVVIPLGGTVRIDGPERRITVTY</sequence>
<comment type="caution">
    <text evidence="5">The sequence shown here is derived from an EMBL/GenBank/DDBJ whole genome shotgun (WGS) entry which is preliminary data.</text>
</comment>
<name>A0ABS1MKZ9_9ACTN</name>
<organism evidence="5 6">
    <name type="scientific">Streptomyces siderophoricus</name>
    <dbReference type="NCBI Taxonomy" id="2802281"/>
    <lineage>
        <taxon>Bacteria</taxon>
        <taxon>Bacillati</taxon>
        <taxon>Actinomycetota</taxon>
        <taxon>Actinomycetes</taxon>
        <taxon>Kitasatosporales</taxon>
        <taxon>Streptomycetaceae</taxon>
        <taxon>Streptomyces</taxon>
    </lineage>
</organism>
<dbReference type="InterPro" id="IPR040921">
    <property type="entry name" value="Peptidase_S66C"/>
</dbReference>
<dbReference type="Gene3D" id="3.40.50.10740">
    <property type="entry name" value="Class I glutamine amidotransferase-like"/>
    <property type="match status" value="1"/>
</dbReference>
<dbReference type="InterPro" id="IPR029062">
    <property type="entry name" value="Class_I_gatase-like"/>
</dbReference>
<protein>
    <submittedName>
        <fullName evidence="5">LD-carboxypeptidase</fullName>
    </submittedName>
</protein>
<dbReference type="InterPro" id="IPR003507">
    <property type="entry name" value="S66_fam"/>
</dbReference>